<protein>
    <recommendedName>
        <fullName evidence="2">non-specific protein-tyrosine kinase</fullName>
        <ecNumber evidence="2">2.7.10.2</ecNumber>
    </recommendedName>
</protein>
<evidence type="ECO:0000256" key="3">
    <source>
        <dbReference type="ARBA" id="ARBA00022679"/>
    </source>
</evidence>
<keyword evidence="11" id="KW-1185">Reference proteome</keyword>
<sequence length="244" mass="27178">MTEISKVINVKYELNEIVEEAYKALRANIQFCELNKKIKTLAVTSCIPNEGKSTVAINLSICMAKAGIRVLYVDADLRKPASFKYLVSNLKGLANYLVGHVSLEEIINATDIEGFNFITCGMKPNNPGDLIASDKFGDFLFEIEKLYDIVIIDTPPMSNFIDGAIIATQTGGTIIVAEAKAVKWKTAVMMKNQLQKANANILGVVLNKISAADYKNYNGNYYYQSPKNSSNKWLIWKGKRHKHD</sequence>
<dbReference type="EC" id="2.7.10.2" evidence="2"/>
<keyword evidence="4" id="KW-0547">Nucleotide-binding</keyword>
<dbReference type="RefSeq" id="WP_110461844.1">
    <property type="nucleotide sequence ID" value="NZ_QKMR01000009.1"/>
</dbReference>
<dbReference type="GO" id="GO:0005524">
    <property type="term" value="F:ATP binding"/>
    <property type="evidence" value="ECO:0007669"/>
    <property type="project" value="UniProtKB-KW"/>
</dbReference>
<evidence type="ECO:0000313" key="11">
    <source>
        <dbReference type="Proteomes" id="UP000248132"/>
    </source>
</evidence>
<feature type="domain" description="AAA" evidence="9">
    <location>
        <begin position="51"/>
        <end position="179"/>
    </location>
</feature>
<evidence type="ECO:0000256" key="5">
    <source>
        <dbReference type="ARBA" id="ARBA00022777"/>
    </source>
</evidence>
<accession>A0A318XMB6</accession>
<dbReference type="PANTHER" id="PTHR32309">
    <property type="entry name" value="TYROSINE-PROTEIN KINASE"/>
    <property type="match status" value="1"/>
</dbReference>
<evidence type="ECO:0000256" key="2">
    <source>
        <dbReference type="ARBA" id="ARBA00011903"/>
    </source>
</evidence>
<dbReference type="Gene3D" id="3.40.50.300">
    <property type="entry name" value="P-loop containing nucleotide triphosphate hydrolases"/>
    <property type="match status" value="1"/>
</dbReference>
<comment type="catalytic activity">
    <reaction evidence="8">
        <text>L-tyrosyl-[protein] + ATP = O-phospho-L-tyrosyl-[protein] + ADP + H(+)</text>
        <dbReference type="Rhea" id="RHEA:10596"/>
        <dbReference type="Rhea" id="RHEA-COMP:10136"/>
        <dbReference type="Rhea" id="RHEA-COMP:20101"/>
        <dbReference type="ChEBI" id="CHEBI:15378"/>
        <dbReference type="ChEBI" id="CHEBI:30616"/>
        <dbReference type="ChEBI" id="CHEBI:46858"/>
        <dbReference type="ChEBI" id="CHEBI:61978"/>
        <dbReference type="ChEBI" id="CHEBI:456216"/>
        <dbReference type="EC" id="2.7.10.2"/>
    </reaction>
</comment>
<evidence type="ECO:0000256" key="4">
    <source>
        <dbReference type="ARBA" id="ARBA00022741"/>
    </source>
</evidence>
<dbReference type="SUPFAM" id="SSF52540">
    <property type="entry name" value="P-loop containing nucleoside triphosphate hydrolases"/>
    <property type="match status" value="1"/>
</dbReference>
<dbReference type="Pfam" id="PF13614">
    <property type="entry name" value="AAA_31"/>
    <property type="match status" value="1"/>
</dbReference>
<comment type="similarity">
    <text evidence="1">Belongs to the CpsD/CapB family.</text>
</comment>
<evidence type="ECO:0000256" key="7">
    <source>
        <dbReference type="ARBA" id="ARBA00023137"/>
    </source>
</evidence>
<dbReference type="OrthoDB" id="9794577at2"/>
<dbReference type="CDD" id="cd05387">
    <property type="entry name" value="BY-kinase"/>
    <property type="match status" value="1"/>
</dbReference>
<evidence type="ECO:0000313" key="10">
    <source>
        <dbReference type="EMBL" id="PYG87784.1"/>
    </source>
</evidence>
<dbReference type="InterPro" id="IPR005702">
    <property type="entry name" value="Wzc-like_C"/>
</dbReference>
<dbReference type="PANTHER" id="PTHR32309:SF13">
    <property type="entry name" value="FERRIC ENTEROBACTIN TRANSPORT PROTEIN FEPE"/>
    <property type="match status" value="1"/>
</dbReference>
<keyword evidence="6" id="KW-0067">ATP-binding</keyword>
<keyword evidence="3" id="KW-0808">Transferase</keyword>
<gene>
    <name evidence="10" type="ORF">LY28_01804</name>
</gene>
<comment type="caution">
    <text evidence="10">The sequence shown here is derived from an EMBL/GenBank/DDBJ whole genome shotgun (WGS) entry which is preliminary data.</text>
</comment>
<dbReference type="InterPro" id="IPR027417">
    <property type="entry name" value="P-loop_NTPase"/>
</dbReference>
<dbReference type="AlphaFoldDB" id="A0A318XMB6"/>
<dbReference type="GO" id="GO:0005886">
    <property type="term" value="C:plasma membrane"/>
    <property type="evidence" value="ECO:0007669"/>
    <property type="project" value="TreeGrafter"/>
</dbReference>
<evidence type="ECO:0000259" key="9">
    <source>
        <dbReference type="Pfam" id="PF13614"/>
    </source>
</evidence>
<proteinExistence type="inferred from homology"/>
<keyword evidence="7" id="KW-0829">Tyrosine-protein kinase</keyword>
<dbReference type="InterPro" id="IPR050445">
    <property type="entry name" value="Bact_polysacc_biosynth/exp"/>
</dbReference>
<evidence type="ECO:0000256" key="6">
    <source>
        <dbReference type="ARBA" id="ARBA00022840"/>
    </source>
</evidence>
<evidence type="ECO:0000256" key="8">
    <source>
        <dbReference type="ARBA" id="ARBA00051245"/>
    </source>
</evidence>
<organism evidence="10 11">
    <name type="scientific">Ruminiclostridium sufflavum DSM 19573</name>
    <dbReference type="NCBI Taxonomy" id="1121337"/>
    <lineage>
        <taxon>Bacteria</taxon>
        <taxon>Bacillati</taxon>
        <taxon>Bacillota</taxon>
        <taxon>Clostridia</taxon>
        <taxon>Eubacteriales</taxon>
        <taxon>Oscillospiraceae</taxon>
        <taxon>Ruminiclostridium</taxon>
    </lineage>
</organism>
<reference evidence="10 11" key="1">
    <citation type="submission" date="2018-06" db="EMBL/GenBank/DDBJ databases">
        <title>Genomic Encyclopedia of Type Strains, Phase I: the one thousand microbial genomes (KMG-I) project.</title>
        <authorList>
            <person name="Kyrpides N."/>
        </authorList>
    </citation>
    <scope>NUCLEOTIDE SEQUENCE [LARGE SCALE GENOMIC DNA]</scope>
    <source>
        <strain evidence="10 11">DSM 19573</strain>
    </source>
</reference>
<keyword evidence="5" id="KW-0418">Kinase</keyword>
<dbReference type="Proteomes" id="UP000248132">
    <property type="component" value="Unassembled WGS sequence"/>
</dbReference>
<dbReference type="InterPro" id="IPR025669">
    <property type="entry name" value="AAA_dom"/>
</dbReference>
<evidence type="ECO:0000256" key="1">
    <source>
        <dbReference type="ARBA" id="ARBA00007316"/>
    </source>
</evidence>
<name>A0A318XMB6_9FIRM</name>
<dbReference type="EMBL" id="QKMR01000009">
    <property type="protein sequence ID" value="PYG87784.1"/>
    <property type="molecule type" value="Genomic_DNA"/>
</dbReference>
<dbReference type="GO" id="GO:0004715">
    <property type="term" value="F:non-membrane spanning protein tyrosine kinase activity"/>
    <property type="evidence" value="ECO:0007669"/>
    <property type="project" value="UniProtKB-EC"/>
</dbReference>
<dbReference type="NCBIfam" id="TIGR01007">
    <property type="entry name" value="eps_fam"/>
    <property type="match status" value="1"/>
</dbReference>